<comment type="caution">
    <text evidence="5">The sequence shown here is derived from an EMBL/GenBank/DDBJ whole genome shotgun (WGS) entry which is preliminary data.</text>
</comment>
<dbReference type="InterPro" id="IPR011206">
    <property type="entry name" value="Citrate_lyase_beta/mcl1/mcl2"/>
</dbReference>
<organism evidence="5 6">
    <name type="scientific">Clostridium tagluense</name>
    <dbReference type="NCBI Taxonomy" id="360422"/>
    <lineage>
        <taxon>Bacteria</taxon>
        <taxon>Bacillati</taxon>
        <taxon>Bacillota</taxon>
        <taxon>Clostridia</taxon>
        <taxon>Eubacteriales</taxon>
        <taxon>Clostridiaceae</taxon>
        <taxon>Clostridium</taxon>
    </lineage>
</organism>
<dbReference type="Proteomes" id="UP000287872">
    <property type="component" value="Unassembled WGS sequence"/>
</dbReference>
<gene>
    <name evidence="5" type="ORF">Ctaglu_39680</name>
</gene>
<dbReference type="Gene3D" id="3.20.20.60">
    <property type="entry name" value="Phosphoenolpyruvate-binding domains"/>
    <property type="match status" value="1"/>
</dbReference>
<dbReference type="AlphaFoldDB" id="A0A401US13"/>
<evidence type="ECO:0000256" key="2">
    <source>
        <dbReference type="ARBA" id="ARBA00022723"/>
    </source>
</evidence>
<dbReference type="PANTHER" id="PTHR32308">
    <property type="entry name" value="LYASE BETA SUBUNIT, PUTATIVE (AFU_ORTHOLOGUE AFUA_4G13030)-RELATED"/>
    <property type="match status" value="1"/>
</dbReference>
<comment type="cofactor">
    <cofactor evidence="1">
        <name>Mg(2+)</name>
        <dbReference type="ChEBI" id="CHEBI:18420"/>
    </cofactor>
</comment>
<reference evidence="5 6" key="1">
    <citation type="submission" date="2018-11" db="EMBL/GenBank/DDBJ databases">
        <title>Genome sequencing and assembly of Clostridium tagluense strain A121.</title>
        <authorList>
            <person name="Murakami T."/>
            <person name="Segawa T."/>
            <person name="Shcherbakova V.A."/>
            <person name="Mori H."/>
            <person name="Yoshimura Y."/>
        </authorList>
    </citation>
    <scope>NUCLEOTIDE SEQUENCE [LARGE SCALE GENOMIC DNA]</scope>
    <source>
        <strain evidence="5 6">A121</strain>
    </source>
</reference>
<dbReference type="RefSeq" id="WP_125004968.1">
    <property type="nucleotide sequence ID" value="NZ_BHYK01000031.1"/>
</dbReference>
<evidence type="ECO:0000256" key="4">
    <source>
        <dbReference type="PIRSR" id="PIRSR015582-2"/>
    </source>
</evidence>
<dbReference type="GO" id="GO:0000287">
    <property type="term" value="F:magnesium ion binding"/>
    <property type="evidence" value="ECO:0007669"/>
    <property type="project" value="TreeGrafter"/>
</dbReference>
<evidence type="ECO:0000256" key="3">
    <source>
        <dbReference type="ARBA" id="ARBA00022842"/>
    </source>
</evidence>
<accession>A0A401US13</accession>
<sequence length="363" mass="41741">MRYFNNINNSQDIFFKIPSSYNLFSSKEDLSYALGACLYMPGTRENLLVDILFNKSMGAHTITLCIEDSVSTNEVVQAENNIIDLFMKIALALKEDSSFMDRLPLIFIRVRNIYQLQRLLNESSLTGLCGFIFPKFNAPLGEEYFSLLKEYNESNKRTLYGMPILETPNIIHKETRVEELIKIKHIVDYYKDYVLNIRIGGTDFSGLYSLRRSKDFTVYDLTVVQGCISDIINVFKRDNYVISGVVYEYYSKVLDLNNNVLIKETLLDRTNGLIGKTVIHPTQVNIVNSLMVVSKEDYIDASNILSSSLDGVIKSNYSNKMNEIKPHEKWAKEILLKAKIMGVFEDGKSHRELLQRIDSLQHR</sequence>
<dbReference type="PANTHER" id="PTHR32308:SF10">
    <property type="entry name" value="CITRATE LYASE SUBUNIT BETA"/>
    <property type="match status" value="1"/>
</dbReference>
<dbReference type="OrthoDB" id="9786940at2"/>
<dbReference type="GO" id="GO:0006107">
    <property type="term" value="P:oxaloacetate metabolic process"/>
    <property type="evidence" value="ECO:0007669"/>
    <property type="project" value="TreeGrafter"/>
</dbReference>
<dbReference type="PIRSF" id="PIRSF015582">
    <property type="entry name" value="Cit_lyase_B"/>
    <property type="match status" value="1"/>
</dbReference>
<dbReference type="SUPFAM" id="SSF51621">
    <property type="entry name" value="Phosphoenolpyruvate/pyruvate domain"/>
    <property type="match status" value="1"/>
</dbReference>
<keyword evidence="2 4" id="KW-0479">Metal-binding</keyword>
<dbReference type="GO" id="GO:0003824">
    <property type="term" value="F:catalytic activity"/>
    <property type="evidence" value="ECO:0007669"/>
    <property type="project" value="InterPro"/>
</dbReference>
<protein>
    <submittedName>
        <fullName evidence="5">ATP/GTP-binding protein</fullName>
    </submittedName>
</protein>
<dbReference type="EMBL" id="BHYK01000031">
    <property type="protein sequence ID" value="GCD12345.1"/>
    <property type="molecule type" value="Genomic_DNA"/>
</dbReference>
<name>A0A401US13_9CLOT</name>
<evidence type="ECO:0000313" key="5">
    <source>
        <dbReference type="EMBL" id="GCD12345.1"/>
    </source>
</evidence>
<dbReference type="Pfam" id="PF15617">
    <property type="entry name" value="C-C_Bond_Lyase"/>
    <property type="match status" value="1"/>
</dbReference>
<proteinExistence type="predicted"/>
<dbReference type="InterPro" id="IPR039480">
    <property type="entry name" value="C-C_Bond_Lyase-like"/>
</dbReference>
<evidence type="ECO:0000313" key="6">
    <source>
        <dbReference type="Proteomes" id="UP000287872"/>
    </source>
</evidence>
<evidence type="ECO:0000256" key="1">
    <source>
        <dbReference type="ARBA" id="ARBA00001946"/>
    </source>
</evidence>
<dbReference type="InterPro" id="IPR040442">
    <property type="entry name" value="Pyrv_kinase-like_dom_sf"/>
</dbReference>
<dbReference type="InterPro" id="IPR015813">
    <property type="entry name" value="Pyrv/PenolPyrv_kinase-like_dom"/>
</dbReference>
<keyword evidence="3 4" id="KW-0460">Magnesium</keyword>
<feature type="binding site" evidence="4">
    <location>
        <position position="203"/>
    </location>
    <ligand>
        <name>Mg(2+)</name>
        <dbReference type="ChEBI" id="CHEBI:18420"/>
    </ligand>
</feature>
<keyword evidence="6" id="KW-1185">Reference proteome</keyword>